<organism evidence="1 2">
    <name type="scientific">Pyrocoelia pectoralis</name>
    <dbReference type="NCBI Taxonomy" id="417401"/>
    <lineage>
        <taxon>Eukaryota</taxon>
        <taxon>Metazoa</taxon>
        <taxon>Ecdysozoa</taxon>
        <taxon>Arthropoda</taxon>
        <taxon>Hexapoda</taxon>
        <taxon>Insecta</taxon>
        <taxon>Pterygota</taxon>
        <taxon>Neoptera</taxon>
        <taxon>Endopterygota</taxon>
        <taxon>Coleoptera</taxon>
        <taxon>Polyphaga</taxon>
        <taxon>Elateriformia</taxon>
        <taxon>Elateroidea</taxon>
        <taxon>Lampyridae</taxon>
        <taxon>Lampyrinae</taxon>
        <taxon>Pyrocoelia</taxon>
    </lineage>
</organism>
<name>A0AAN7ZX80_9COLE</name>
<gene>
    <name evidence="1" type="ORF">RI129_001360</name>
</gene>
<keyword evidence="2" id="KW-1185">Reference proteome</keyword>
<accession>A0AAN7ZX80</accession>
<dbReference type="EMBL" id="JAVRBK010000001">
    <property type="protein sequence ID" value="KAK5650331.1"/>
    <property type="molecule type" value="Genomic_DNA"/>
</dbReference>
<sequence>MSTDELNKENSDCNQGEILEPGMEYQGVKKKIQTQKATTSTSDVNVRNIPNKSFYSSEPTLKYFYNACSDKGSFINCTGNFKLRSSLESQAVERFGNNCNVILSSQNYGPCRRISYGNILEIYDVQKETTSENVSGIYGAFPTYIVWITHGHDNGLVVFETEHDANAALQVSTNLFKSRKLRYGSDRAITRAINLTYPIDGSKQFTLFYNR</sequence>
<dbReference type="Proteomes" id="UP001329430">
    <property type="component" value="Chromosome 1"/>
</dbReference>
<proteinExistence type="predicted"/>
<comment type="caution">
    <text evidence="1">The sequence shown here is derived from an EMBL/GenBank/DDBJ whole genome shotgun (WGS) entry which is preliminary data.</text>
</comment>
<dbReference type="AlphaFoldDB" id="A0AAN7ZX80"/>
<protein>
    <submittedName>
        <fullName evidence="1">Uncharacterized protein</fullName>
    </submittedName>
</protein>
<evidence type="ECO:0000313" key="1">
    <source>
        <dbReference type="EMBL" id="KAK5650331.1"/>
    </source>
</evidence>
<reference evidence="1 2" key="1">
    <citation type="journal article" date="2024" name="Insects">
        <title>An Improved Chromosome-Level Genome Assembly of the Firefly Pyrocoelia pectoralis.</title>
        <authorList>
            <person name="Fu X."/>
            <person name="Meyer-Rochow V.B."/>
            <person name="Ballantyne L."/>
            <person name="Zhu X."/>
        </authorList>
    </citation>
    <scope>NUCLEOTIDE SEQUENCE [LARGE SCALE GENOMIC DNA]</scope>
    <source>
        <strain evidence="1">XCY_ONT2</strain>
    </source>
</reference>
<evidence type="ECO:0000313" key="2">
    <source>
        <dbReference type="Proteomes" id="UP001329430"/>
    </source>
</evidence>